<evidence type="ECO:0000256" key="1">
    <source>
        <dbReference type="SAM" id="MobiDB-lite"/>
    </source>
</evidence>
<accession>A0A132NNF3</accession>
<protein>
    <submittedName>
        <fullName evidence="2">Uncharacterized protein</fullName>
    </submittedName>
</protein>
<evidence type="ECO:0000313" key="3">
    <source>
        <dbReference type="Proteomes" id="UP000070089"/>
    </source>
</evidence>
<sequence length="296" mass="32801">MNAEATEILQNCSPLQRTRTHRYVYVNNVIDDDQVLVPELVYESKYTPNTITALLQHAEARKDYAIDKVLGQNRRSPQSRQVSVMRKSDYISPISMRSAPPHQRPPLPNIGRSSAKPTTSTNVHVSKTASTRMREGPNPAITSMPQSAEAGHIVQLEFAPSDINKFQVQSSVRVSPGSPTMKVFKHFVESSPSSTVKSRSKDQTQYRAGHESQSSAGHMCTPAPSRVQSRLQPTNSTPSPAIDINLPVKHKDSMRLPDIDIGFSVKSVVNDLLALPTPQIHCTSPSLRMRFLNNNQ</sequence>
<feature type="compositionally biased region" description="Polar residues" evidence="1">
    <location>
        <begin position="226"/>
        <end position="239"/>
    </location>
</feature>
<feature type="compositionally biased region" description="Basic and acidic residues" evidence="1">
    <location>
        <begin position="199"/>
        <end position="210"/>
    </location>
</feature>
<dbReference type="VEuPathDB" id="GiardiaDB:QR46_4480"/>
<dbReference type="Proteomes" id="UP000070089">
    <property type="component" value="Unassembled WGS sequence"/>
</dbReference>
<feature type="compositionally biased region" description="Polar residues" evidence="1">
    <location>
        <begin position="111"/>
        <end position="131"/>
    </location>
</feature>
<evidence type="ECO:0000313" key="2">
    <source>
        <dbReference type="EMBL" id="KWX11564.1"/>
    </source>
</evidence>
<feature type="region of interest" description="Disordered" evidence="1">
    <location>
        <begin position="91"/>
        <end position="138"/>
    </location>
</feature>
<reference evidence="2 3" key="1">
    <citation type="journal article" date="2015" name="Mol. Biochem. Parasitol.">
        <title>Identification of polymorphic genes for use in assemblage B genotyping assays through comparative genomics of multiple assemblage B Giardia duodenalis isolates.</title>
        <authorList>
            <person name="Wielinga C."/>
            <person name="Thompson R.C."/>
            <person name="Monis P."/>
            <person name="Ryan U."/>
        </authorList>
    </citation>
    <scope>NUCLEOTIDE SEQUENCE [LARGE SCALE GENOMIC DNA]</scope>
    <source>
        <strain evidence="2 3">BAH15c1</strain>
    </source>
</reference>
<organism evidence="2 3">
    <name type="scientific">Giardia duodenalis assemblage B</name>
    <dbReference type="NCBI Taxonomy" id="1394984"/>
    <lineage>
        <taxon>Eukaryota</taxon>
        <taxon>Metamonada</taxon>
        <taxon>Diplomonadida</taxon>
        <taxon>Hexamitidae</taxon>
        <taxon>Giardiinae</taxon>
        <taxon>Giardia</taxon>
    </lineage>
</organism>
<gene>
    <name evidence="2" type="ORF">QR46_4480</name>
</gene>
<name>A0A132NNF3_GIAIN</name>
<dbReference type="OrthoDB" id="10257161at2759"/>
<comment type="caution">
    <text evidence="2">The sequence shown here is derived from an EMBL/GenBank/DDBJ whole genome shotgun (WGS) entry which is preliminary data.</text>
</comment>
<feature type="region of interest" description="Disordered" evidence="1">
    <location>
        <begin position="188"/>
        <end position="243"/>
    </location>
</feature>
<dbReference type="EMBL" id="JXTI01000174">
    <property type="protein sequence ID" value="KWX11564.1"/>
    <property type="molecule type" value="Genomic_DNA"/>
</dbReference>
<dbReference type="AlphaFoldDB" id="A0A132NNF3"/>
<proteinExistence type="predicted"/>